<accession>J3MIQ0</accession>
<evidence type="ECO:0000313" key="1">
    <source>
        <dbReference type="EnsemblPlants" id="OB07G12820.1"/>
    </source>
</evidence>
<dbReference type="Proteomes" id="UP000006038">
    <property type="component" value="Chromosome 7"/>
</dbReference>
<dbReference type="HOGENOM" id="CLU_3038579_0_0_1"/>
<evidence type="ECO:0000313" key="2">
    <source>
        <dbReference type="Proteomes" id="UP000006038"/>
    </source>
</evidence>
<dbReference type="Gramene" id="OB07G12820.1">
    <property type="protein sequence ID" value="OB07G12820.1"/>
    <property type="gene ID" value="OB07G12820"/>
</dbReference>
<name>J3MIQ0_ORYBR</name>
<reference evidence="1" key="2">
    <citation type="submission" date="2013-04" db="UniProtKB">
        <authorList>
            <consortium name="EnsemblPlants"/>
        </authorList>
    </citation>
    <scope>IDENTIFICATION</scope>
</reference>
<keyword evidence="2" id="KW-1185">Reference proteome</keyword>
<dbReference type="EnsemblPlants" id="OB07G12820.1">
    <property type="protein sequence ID" value="OB07G12820.1"/>
    <property type="gene ID" value="OB07G12820"/>
</dbReference>
<organism evidence="1">
    <name type="scientific">Oryza brachyantha</name>
    <name type="common">malo sina</name>
    <dbReference type="NCBI Taxonomy" id="4533"/>
    <lineage>
        <taxon>Eukaryota</taxon>
        <taxon>Viridiplantae</taxon>
        <taxon>Streptophyta</taxon>
        <taxon>Embryophyta</taxon>
        <taxon>Tracheophyta</taxon>
        <taxon>Spermatophyta</taxon>
        <taxon>Magnoliopsida</taxon>
        <taxon>Liliopsida</taxon>
        <taxon>Poales</taxon>
        <taxon>Poaceae</taxon>
        <taxon>BOP clade</taxon>
        <taxon>Oryzoideae</taxon>
        <taxon>Oryzeae</taxon>
        <taxon>Oryzinae</taxon>
        <taxon>Oryza</taxon>
    </lineage>
</organism>
<dbReference type="AlphaFoldDB" id="J3MIQ0"/>
<protein>
    <submittedName>
        <fullName evidence="1">Uncharacterized protein</fullName>
    </submittedName>
</protein>
<reference evidence="1" key="1">
    <citation type="journal article" date="2013" name="Nat. Commun.">
        <title>Whole-genome sequencing of Oryza brachyantha reveals mechanisms underlying Oryza genome evolution.</title>
        <authorList>
            <person name="Chen J."/>
            <person name="Huang Q."/>
            <person name="Gao D."/>
            <person name="Wang J."/>
            <person name="Lang Y."/>
            <person name="Liu T."/>
            <person name="Li B."/>
            <person name="Bai Z."/>
            <person name="Luis Goicoechea J."/>
            <person name="Liang C."/>
            <person name="Chen C."/>
            <person name="Zhang W."/>
            <person name="Sun S."/>
            <person name="Liao Y."/>
            <person name="Zhang X."/>
            <person name="Yang L."/>
            <person name="Song C."/>
            <person name="Wang M."/>
            <person name="Shi J."/>
            <person name="Liu G."/>
            <person name="Liu J."/>
            <person name="Zhou H."/>
            <person name="Zhou W."/>
            <person name="Yu Q."/>
            <person name="An N."/>
            <person name="Chen Y."/>
            <person name="Cai Q."/>
            <person name="Wang B."/>
            <person name="Liu B."/>
            <person name="Min J."/>
            <person name="Huang Y."/>
            <person name="Wu H."/>
            <person name="Li Z."/>
            <person name="Zhang Y."/>
            <person name="Yin Y."/>
            <person name="Song W."/>
            <person name="Jiang J."/>
            <person name="Jackson S.A."/>
            <person name="Wing R.A."/>
            <person name="Wang J."/>
            <person name="Chen M."/>
        </authorList>
    </citation>
    <scope>NUCLEOTIDE SEQUENCE [LARGE SCALE GENOMIC DNA]</scope>
    <source>
        <strain evidence="1">cv. IRGC 101232</strain>
    </source>
</reference>
<sequence length="55" mass="6349">RLFSIIQHARTYIVNSSSVRACIVNNSSVQIQIRTLVQYIVELITHTFFFGSTYI</sequence>
<proteinExistence type="predicted"/>